<dbReference type="RefSeq" id="WP_087882975.1">
    <property type="nucleotide sequence ID" value="NZ_CP021748.1"/>
</dbReference>
<sequence length="60" mass="6273">MSTRYLDNCDRCLTESSIPIAPTSVAPDGNGGVLATYKCPTCTAIWTCGWSAQSDDGEAA</sequence>
<dbReference type="OrthoDB" id="4310529at2"/>
<dbReference type="Proteomes" id="UP000195880">
    <property type="component" value="Chromosome"/>
</dbReference>
<accession>A0A1Z1W560</accession>
<name>A0A1Z1W560_9ACTN</name>
<protein>
    <submittedName>
        <fullName evidence="1">Uncharacterized protein</fullName>
    </submittedName>
</protein>
<keyword evidence="2" id="KW-1185">Reference proteome</keyword>
<dbReference type="KEGG" id="salf:SMD44_00981"/>
<gene>
    <name evidence="1" type="ORF">SMD44_00981</name>
</gene>
<organism evidence="1 2">
    <name type="scientific">Streptomyces alboflavus</name>
    <dbReference type="NCBI Taxonomy" id="67267"/>
    <lineage>
        <taxon>Bacteria</taxon>
        <taxon>Bacillati</taxon>
        <taxon>Actinomycetota</taxon>
        <taxon>Actinomycetes</taxon>
        <taxon>Kitasatosporales</taxon>
        <taxon>Streptomycetaceae</taxon>
        <taxon>Streptomyces</taxon>
    </lineage>
</organism>
<evidence type="ECO:0000313" key="2">
    <source>
        <dbReference type="Proteomes" id="UP000195880"/>
    </source>
</evidence>
<proteinExistence type="predicted"/>
<evidence type="ECO:0000313" key="1">
    <source>
        <dbReference type="EMBL" id="ARX81583.1"/>
    </source>
</evidence>
<dbReference type="EMBL" id="CP021748">
    <property type="protein sequence ID" value="ARX81583.1"/>
    <property type="molecule type" value="Genomic_DNA"/>
</dbReference>
<dbReference type="AlphaFoldDB" id="A0A1Z1W560"/>
<reference evidence="1 2" key="1">
    <citation type="submission" date="2017-05" db="EMBL/GenBank/DDBJ databases">
        <title>Streptomyces alboflavus Genome sequencing and assembly.</title>
        <authorList>
            <person name="Wang Y."/>
            <person name="Du B."/>
            <person name="Ding Y."/>
            <person name="Liu H."/>
            <person name="Hou Q."/>
            <person name="Liu K."/>
            <person name="Wang C."/>
            <person name="Yao L."/>
        </authorList>
    </citation>
    <scope>NUCLEOTIDE SEQUENCE [LARGE SCALE GENOMIC DNA]</scope>
    <source>
        <strain evidence="1 2">MDJK44</strain>
    </source>
</reference>